<protein>
    <recommendedName>
        <fullName evidence="2">Nucleolar 27S pre-rRNA processing Urb2/Npa2 C-terminal domain-containing protein</fullName>
    </recommendedName>
</protein>
<dbReference type="GO" id="GO:0005730">
    <property type="term" value="C:nucleolus"/>
    <property type="evidence" value="ECO:0007669"/>
    <property type="project" value="TreeGrafter"/>
</dbReference>
<feature type="region of interest" description="Disordered" evidence="1">
    <location>
        <begin position="138"/>
        <end position="172"/>
    </location>
</feature>
<evidence type="ECO:0000259" key="2">
    <source>
        <dbReference type="Pfam" id="PF10441"/>
    </source>
</evidence>
<name>A0A0M9WFR4_9EURO</name>
<dbReference type="PANTHER" id="PTHR15682:SF2">
    <property type="entry name" value="UNHEALTHY RIBOSOME BIOGENESIS PROTEIN 2 HOMOLOG"/>
    <property type="match status" value="1"/>
</dbReference>
<organism evidence="3 4">
    <name type="scientific">Penicillium nordicum</name>
    <dbReference type="NCBI Taxonomy" id="229535"/>
    <lineage>
        <taxon>Eukaryota</taxon>
        <taxon>Fungi</taxon>
        <taxon>Dikarya</taxon>
        <taxon>Ascomycota</taxon>
        <taxon>Pezizomycotina</taxon>
        <taxon>Eurotiomycetes</taxon>
        <taxon>Eurotiomycetidae</taxon>
        <taxon>Eurotiales</taxon>
        <taxon>Aspergillaceae</taxon>
        <taxon>Penicillium</taxon>
    </lineage>
</organism>
<evidence type="ECO:0000313" key="4">
    <source>
        <dbReference type="Proteomes" id="UP000037696"/>
    </source>
</evidence>
<dbReference type="InterPro" id="IPR052609">
    <property type="entry name" value="Ribosome_Biogenesis_Reg"/>
</dbReference>
<dbReference type="STRING" id="229535.A0A0M9WFR4"/>
<proteinExistence type="predicted"/>
<dbReference type="Pfam" id="PF10441">
    <property type="entry name" value="Urb2"/>
    <property type="match status" value="1"/>
</dbReference>
<evidence type="ECO:0000256" key="1">
    <source>
        <dbReference type="SAM" id="MobiDB-lite"/>
    </source>
</evidence>
<reference evidence="3 4" key="1">
    <citation type="submission" date="2015-08" db="EMBL/GenBank/DDBJ databases">
        <title>Genome sequencing of Penicillium nordicum.</title>
        <authorList>
            <person name="Nguyen H.D."/>
            <person name="Seifert K.A."/>
        </authorList>
    </citation>
    <scope>NUCLEOTIDE SEQUENCE [LARGE SCALE GENOMIC DNA]</scope>
    <source>
        <strain evidence="3 4">DAOMC 185683</strain>
    </source>
</reference>
<dbReference type="PANTHER" id="PTHR15682">
    <property type="entry name" value="UNHEALTHY RIBOSOME BIOGENESIS PROTEIN 2 HOMOLOG"/>
    <property type="match status" value="1"/>
</dbReference>
<dbReference type="GO" id="GO:0042254">
    <property type="term" value="P:ribosome biogenesis"/>
    <property type="evidence" value="ECO:0007669"/>
    <property type="project" value="TreeGrafter"/>
</dbReference>
<accession>A0A0M9WFR4</accession>
<comment type="caution">
    <text evidence="3">The sequence shown here is derived from an EMBL/GenBank/DDBJ whole genome shotgun (WGS) entry which is preliminary data.</text>
</comment>
<feature type="compositionally biased region" description="Low complexity" evidence="1">
    <location>
        <begin position="138"/>
        <end position="150"/>
    </location>
</feature>
<keyword evidence="4" id="KW-1185">Reference proteome</keyword>
<dbReference type="EMBL" id="LHQQ01000088">
    <property type="protein sequence ID" value="KOS43162.1"/>
    <property type="molecule type" value="Genomic_DNA"/>
</dbReference>
<dbReference type="OrthoDB" id="160374at2759"/>
<gene>
    <name evidence="3" type="ORF">ACN38_g5951</name>
</gene>
<dbReference type="Proteomes" id="UP000037696">
    <property type="component" value="Unassembled WGS sequence"/>
</dbReference>
<feature type="domain" description="Nucleolar 27S pre-rRNA processing Urb2/Npa2 C-terminal" evidence="2">
    <location>
        <begin position="1256"/>
        <end position="1484"/>
    </location>
</feature>
<evidence type="ECO:0000313" key="3">
    <source>
        <dbReference type="EMBL" id="KOS43162.1"/>
    </source>
</evidence>
<sequence>MPLIAERPRSSQEALLRLEKGTASPTTQIHEAAQIIGVDLTLCESHPEVHRDVRIQTNATPKEEWVLRWLLKRLRSGKNYRVDAASFLLLRQLIDLISPKNLAAILKDQKFLSILCDTLEDLEADIFSGLGNGLATLSSGSESSHTLSESPTRDDRRGNQGKKRKRMTTENDADAMDVDVDVDEQRQTPAACFLAFIRALDCLHGFVTLAHRTLGTDGVANSHLKLALRGEPEAVAMLLGRAFRVAAVAAKQFSHEGKTTDLQHLLYVFPSAVELWESRSYREDDMDNKSSNEFFARHCFAHALRLQICLRSAKLDTDERATLLHAIERIIALHVLLPARAEFFERGSSGIDYSQDEPDWSSVKPVTDTFRPIIREFAVAKENKASNEACMHPWRSVELLPELFDNAVRAVPRDVFRRQTHEAPWLETLFVAVAELAFSTAKEEDFATFSSRFISVLEHLLQVALDRKVGLSLHTILAHANYTGLFEQGLEKVQWNVTALFISLGVDIFLPNSGLRDSRKLLDALLDKVLLQWRESGSRKRGNYDIIKSKVVLPLLRGFAAARDLPGFMELWHNQLVIVEEARQNNSNLSLFSVWEDDELADAYSELMRTSLTETHIAGQMRTAASETRAENGKVAETPQSYAKFVIVEASFRGRVSTFAESEKTLTSLLESITSTLSSKQALHWRWRLWRLVRNFLENTLQSADNTMASSIMSLVEVAAKTVHRNHKDLTKAQLAPLESWEAYRFLIAATKAHASDEQLGSFVKATKDVTDLISSISTKDAKRSMKAPWNGRTDTVDSQTTLGLAYFLALVRVPEVWALISSDDRSRLFRHILSLAAAQYHSTSLPLEAVAEEAKFLQAWASVVCHEYMLNAPFIVSDLSLLLNESVEQDSSNRKLLIESLQRVPAPLITRGLRTTILNKLQKVLLEQDSSPDITIGIITMMAKLASMPKCDATLTSDWDPIWTAARAVPLEGTDLDLQIMKAFRSLHRAISAKLLVSSEDERNKVFKKLFVRASKQTAKMKQVDRDSMACYLLRLTLSELWVHRKQLQTAFSEKELAACRQKVFDFVLADMKHVKDQCRKQEMEETITLIKTIDALEDFEDLATNNVEVEKFLSKIDNYMEMSVDSEPSRLIRRRLLASKGPEQSIAQPVLQCAETLALQSLYAEDQQLFIRTTTERFRSMTVERITQTICEVRGLGLIGENAGYRLLVLYLAVFSLPPVEDKESATAREISLLCTSLAEAITQSTSIDQFCFASECLDLLLRSHTRSLSQCNIDSILSAVASASSKIGPQISPAYAPTIYTRLCRLMGVVLSLQRLKIGGRFHLVVNAMQRLLGCLFARSRKRGRSRFQPTLSQPFWLAPLDASHATYYTRLLTSLCDPTVSAVLRPQPGASREALTDQTKKAKRIAGQYLQYVVMEYAQCSLRGSLSPEVKAAILPGLYAALDVMSRESMRALNAALDVSGRAVFKSLYDDYVKFGKWNKG</sequence>
<dbReference type="InterPro" id="IPR018849">
    <property type="entry name" value="Urb2/Npa2_C"/>
</dbReference>